<dbReference type="SUPFAM" id="SSF56112">
    <property type="entry name" value="Protein kinase-like (PK-like)"/>
    <property type="match status" value="1"/>
</dbReference>
<dbReference type="HOGENOM" id="CLU_138921_1_0_1"/>
<dbReference type="InterPro" id="IPR011009">
    <property type="entry name" value="Kinase-like_dom_sf"/>
</dbReference>
<dbReference type="AlphaFoldDB" id="A0A0D0ABE0"/>
<reference evidence="3" key="2">
    <citation type="submission" date="2015-01" db="EMBL/GenBank/DDBJ databases">
        <title>Evolutionary Origins and Diversification of the Mycorrhizal Mutualists.</title>
        <authorList>
            <consortium name="DOE Joint Genome Institute"/>
            <consortium name="Mycorrhizal Genomics Consortium"/>
            <person name="Kohler A."/>
            <person name="Kuo A."/>
            <person name="Nagy L.G."/>
            <person name="Floudas D."/>
            <person name="Copeland A."/>
            <person name="Barry K.W."/>
            <person name="Cichocki N."/>
            <person name="Veneault-Fourrey C."/>
            <person name="LaButti K."/>
            <person name="Lindquist E.A."/>
            <person name="Lipzen A."/>
            <person name="Lundell T."/>
            <person name="Morin E."/>
            <person name="Murat C."/>
            <person name="Riley R."/>
            <person name="Ohm R."/>
            <person name="Sun H."/>
            <person name="Tunlid A."/>
            <person name="Henrissat B."/>
            <person name="Grigoriev I.V."/>
            <person name="Hibbett D.S."/>
            <person name="Martin F."/>
        </authorList>
    </citation>
    <scope>NUCLEOTIDE SEQUENCE [LARGE SCALE GENOMIC DNA]</scope>
    <source>
        <strain evidence="3">UH-Slu-Lm8-n1</strain>
    </source>
</reference>
<accession>A0A0D0ABE0</accession>
<evidence type="ECO:0000313" key="3">
    <source>
        <dbReference type="Proteomes" id="UP000054485"/>
    </source>
</evidence>
<protein>
    <recommendedName>
        <fullName evidence="1">Protein kinase domain-containing protein</fullName>
    </recommendedName>
</protein>
<dbReference type="Pfam" id="PF17667">
    <property type="entry name" value="Pkinase_fungal"/>
    <property type="match status" value="1"/>
</dbReference>
<dbReference type="OrthoDB" id="2747778at2759"/>
<dbReference type="Proteomes" id="UP000054485">
    <property type="component" value="Unassembled WGS sequence"/>
</dbReference>
<sequence>AHKDAYELAKVLHRDLSVGNVVIYKGVGIVIDWDLAKLITIQGPRQKNRTGTWQFMSGYLVSHSHAVHRVEDDLESSLYVLLWTGLKYSDT</sequence>
<dbReference type="InParanoid" id="A0A0D0ABE0"/>
<dbReference type="STRING" id="930992.A0A0D0ABE0"/>
<reference evidence="2 3" key="1">
    <citation type="submission" date="2014-04" db="EMBL/GenBank/DDBJ databases">
        <authorList>
            <consortium name="DOE Joint Genome Institute"/>
            <person name="Kuo A."/>
            <person name="Ruytinx J."/>
            <person name="Rineau F."/>
            <person name="Colpaert J."/>
            <person name="Kohler A."/>
            <person name="Nagy L.G."/>
            <person name="Floudas D."/>
            <person name="Copeland A."/>
            <person name="Barry K.W."/>
            <person name="Cichocki N."/>
            <person name="Veneault-Fourrey C."/>
            <person name="LaButti K."/>
            <person name="Lindquist E.A."/>
            <person name="Lipzen A."/>
            <person name="Lundell T."/>
            <person name="Morin E."/>
            <person name="Murat C."/>
            <person name="Sun H."/>
            <person name="Tunlid A."/>
            <person name="Henrissat B."/>
            <person name="Grigoriev I.V."/>
            <person name="Hibbett D.S."/>
            <person name="Martin F."/>
            <person name="Nordberg H.P."/>
            <person name="Cantor M.N."/>
            <person name="Hua S.X."/>
        </authorList>
    </citation>
    <scope>NUCLEOTIDE SEQUENCE [LARGE SCALE GENOMIC DNA]</scope>
    <source>
        <strain evidence="2 3">UH-Slu-Lm8-n1</strain>
    </source>
</reference>
<dbReference type="EMBL" id="KN835628">
    <property type="protein sequence ID" value="KIK35399.1"/>
    <property type="molecule type" value="Genomic_DNA"/>
</dbReference>
<feature type="non-terminal residue" evidence="2">
    <location>
        <position position="91"/>
    </location>
</feature>
<proteinExistence type="predicted"/>
<dbReference type="InterPro" id="IPR000719">
    <property type="entry name" value="Prot_kinase_dom"/>
</dbReference>
<dbReference type="GO" id="GO:0005524">
    <property type="term" value="F:ATP binding"/>
    <property type="evidence" value="ECO:0007669"/>
    <property type="project" value="InterPro"/>
</dbReference>
<dbReference type="GO" id="GO:0004672">
    <property type="term" value="F:protein kinase activity"/>
    <property type="evidence" value="ECO:0007669"/>
    <property type="project" value="InterPro"/>
</dbReference>
<dbReference type="InterPro" id="IPR040976">
    <property type="entry name" value="Pkinase_fungal"/>
</dbReference>
<evidence type="ECO:0000259" key="1">
    <source>
        <dbReference type="PROSITE" id="PS50011"/>
    </source>
</evidence>
<dbReference type="PANTHER" id="PTHR38248:SF2">
    <property type="entry name" value="FUNK1 11"/>
    <property type="match status" value="1"/>
</dbReference>
<organism evidence="2 3">
    <name type="scientific">Suillus luteus UH-Slu-Lm8-n1</name>
    <dbReference type="NCBI Taxonomy" id="930992"/>
    <lineage>
        <taxon>Eukaryota</taxon>
        <taxon>Fungi</taxon>
        <taxon>Dikarya</taxon>
        <taxon>Basidiomycota</taxon>
        <taxon>Agaricomycotina</taxon>
        <taxon>Agaricomycetes</taxon>
        <taxon>Agaricomycetidae</taxon>
        <taxon>Boletales</taxon>
        <taxon>Suillineae</taxon>
        <taxon>Suillaceae</taxon>
        <taxon>Suillus</taxon>
    </lineage>
</organism>
<name>A0A0D0ABE0_9AGAM</name>
<evidence type="ECO:0000313" key="2">
    <source>
        <dbReference type="EMBL" id="KIK35399.1"/>
    </source>
</evidence>
<dbReference type="Gene3D" id="1.10.510.10">
    <property type="entry name" value="Transferase(Phosphotransferase) domain 1"/>
    <property type="match status" value="1"/>
</dbReference>
<feature type="domain" description="Protein kinase" evidence="1">
    <location>
        <begin position="1"/>
        <end position="91"/>
    </location>
</feature>
<dbReference type="PANTHER" id="PTHR38248">
    <property type="entry name" value="FUNK1 6"/>
    <property type="match status" value="1"/>
</dbReference>
<feature type="non-terminal residue" evidence="2">
    <location>
        <position position="1"/>
    </location>
</feature>
<gene>
    <name evidence="2" type="ORF">CY34DRAFT_37999</name>
</gene>
<keyword evidence="3" id="KW-1185">Reference proteome</keyword>
<dbReference type="PROSITE" id="PS50011">
    <property type="entry name" value="PROTEIN_KINASE_DOM"/>
    <property type="match status" value="1"/>
</dbReference>